<dbReference type="HAMAP" id="MF_01609">
    <property type="entry name" value="Glu_cys_ligase_2"/>
    <property type="match status" value="1"/>
</dbReference>
<dbReference type="GO" id="GO:0005524">
    <property type="term" value="F:ATP binding"/>
    <property type="evidence" value="ECO:0007669"/>
    <property type="project" value="UniProtKB-KW"/>
</dbReference>
<dbReference type="OrthoDB" id="9803842at2"/>
<dbReference type="SUPFAM" id="SSF55931">
    <property type="entry name" value="Glutamine synthetase/guanido kinase"/>
    <property type="match status" value="1"/>
</dbReference>
<dbReference type="Pfam" id="PF04107">
    <property type="entry name" value="GCS2"/>
    <property type="match status" value="1"/>
</dbReference>
<keyword evidence="7" id="KW-1185">Reference proteome</keyword>
<evidence type="ECO:0000256" key="1">
    <source>
        <dbReference type="ARBA" id="ARBA00022598"/>
    </source>
</evidence>
<comment type="similarity">
    <text evidence="5">Belongs to the glutamate--cysteine ligase type 2 family. YbdK subfamily.</text>
</comment>
<evidence type="ECO:0000313" key="7">
    <source>
        <dbReference type="Proteomes" id="UP000192411"/>
    </source>
</evidence>
<evidence type="ECO:0000256" key="5">
    <source>
        <dbReference type="HAMAP-Rule" id="MF_01609"/>
    </source>
</evidence>
<dbReference type="InterPro" id="IPR011793">
    <property type="entry name" value="YbdK"/>
</dbReference>
<dbReference type="NCBIfam" id="TIGR02050">
    <property type="entry name" value="gshA_cyan_rel"/>
    <property type="match status" value="1"/>
</dbReference>
<name>A0A1X0JI06_9MYCO</name>
<proteinExistence type="inferred from homology"/>
<comment type="function">
    <text evidence="5">ATP-dependent carboxylate-amine ligase which exhibits weak glutamate--cysteine ligase activity.</text>
</comment>
<evidence type="ECO:0000256" key="3">
    <source>
        <dbReference type="ARBA" id="ARBA00022840"/>
    </source>
</evidence>
<evidence type="ECO:0000313" key="6">
    <source>
        <dbReference type="EMBL" id="ORB62115.1"/>
    </source>
</evidence>
<keyword evidence="3 5" id="KW-0067">ATP-binding</keyword>
<dbReference type="PANTHER" id="PTHR36510">
    <property type="entry name" value="GLUTAMATE--CYSTEINE LIGASE 2-RELATED"/>
    <property type="match status" value="1"/>
</dbReference>
<dbReference type="GO" id="GO:0042398">
    <property type="term" value="P:modified amino acid biosynthetic process"/>
    <property type="evidence" value="ECO:0007669"/>
    <property type="project" value="InterPro"/>
</dbReference>
<evidence type="ECO:0000256" key="4">
    <source>
        <dbReference type="ARBA" id="ARBA00048819"/>
    </source>
</evidence>
<keyword evidence="2 5" id="KW-0547">Nucleotide-binding</keyword>
<dbReference type="EMBL" id="MVIM01000018">
    <property type="protein sequence ID" value="ORB62115.1"/>
    <property type="molecule type" value="Genomic_DNA"/>
</dbReference>
<protein>
    <recommendedName>
        <fullName evidence="5">Putative glutamate--cysteine ligase 2</fullName>
        <ecNumber evidence="5">6.3.2.2</ecNumber>
    </recommendedName>
    <alternativeName>
        <fullName evidence="5">Gamma-glutamylcysteine synthetase 2</fullName>
        <shortName evidence="5">GCS 2</shortName>
        <shortName evidence="5">Gamma-GCS 2</shortName>
    </alternativeName>
</protein>
<keyword evidence="1 5" id="KW-0436">Ligase</keyword>
<dbReference type="Proteomes" id="UP000192411">
    <property type="component" value="Unassembled WGS sequence"/>
</dbReference>
<dbReference type="Gene3D" id="3.30.590.20">
    <property type="match status" value="1"/>
</dbReference>
<dbReference type="NCBIfam" id="NF010041">
    <property type="entry name" value="PRK13517.1-1"/>
    <property type="match status" value="1"/>
</dbReference>
<reference evidence="6 7" key="1">
    <citation type="submission" date="2017-02" db="EMBL/GenBank/DDBJ databases">
        <title>The new phylogeny of genus Mycobacterium.</title>
        <authorList>
            <person name="Tortoli E."/>
            <person name="Trovato A."/>
            <person name="Cirillo D.M."/>
        </authorList>
    </citation>
    <scope>NUCLEOTIDE SEQUENCE [LARGE SCALE GENOMIC DNA]</scope>
    <source>
        <strain evidence="6 7">DSM 44338</strain>
    </source>
</reference>
<dbReference type="InterPro" id="IPR050141">
    <property type="entry name" value="GCL_type2/YbdK_subfam"/>
</dbReference>
<dbReference type="InterPro" id="IPR014746">
    <property type="entry name" value="Gln_synth/guanido_kin_cat_dom"/>
</dbReference>
<gene>
    <name evidence="6" type="ORF">BST47_24825</name>
</gene>
<dbReference type="InterPro" id="IPR006336">
    <property type="entry name" value="GCS2"/>
</dbReference>
<organism evidence="6 7">
    <name type="scientific">Mycolicibacterium tusciae</name>
    <dbReference type="NCBI Taxonomy" id="75922"/>
    <lineage>
        <taxon>Bacteria</taxon>
        <taxon>Bacillati</taxon>
        <taxon>Actinomycetota</taxon>
        <taxon>Actinomycetes</taxon>
        <taxon>Mycobacteriales</taxon>
        <taxon>Mycobacteriaceae</taxon>
        <taxon>Mycolicibacterium</taxon>
    </lineage>
</organism>
<dbReference type="AlphaFoldDB" id="A0A1X0JI06"/>
<dbReference type="EC" id="6.3.2.2" evidence="5"/>
<accession>A0A1X0JI06</accession>
<dbReference type="GO" id="GO:0004357">
    <property type="term" value="F:glutamate-cysteine ligase activity"/>
    <property type="evidence" value="ECO:0007669"/>
    <property type="project" value="UniProtKB-EC"/>
</dbReference>
<dbReference type="PANTHER" id="PTHR36510:SF1">
    <property type="entry name" value="GLUTAMATE--CYSTEINE LIGASE 2-RELATED"/>
    <property type="match status" value="1"/>
</dbReference>
<comment type="catalytic activity">
    <reaction evidence="4 5">
        <text>L-cysteine + L-glutamate + ATP = gamma-L-glutamyl-L-cysteine + ADP + phosphate + H(+)</text>
        <dbReference type="Rhea" id="RHEA:13285"/>
        <dbReference type="ChEBI" id="CHEBI:15378"/>
        <dbReference type="ChEBI" id="CHEBI:29985"/>
        <dbReference type="ChEBI" id="CHEBI:30616"/>
        <dbReference type="ChEBI" id="CHEBI:35235"/>
        <dbReference type="ChEBI" id="CHEBI:43474"/>
        <dbReference type="ChEBI" id="CHEBI:58173"/>
        <dbReference type="ChEBI" id="CHEBI:456216"/>
        <dbReference type="EC" id="6.3.2.2"/>
    </reaction>
</comment>
<dbReference type="STRING" id="75922.BST47_24825"/>
<sequence length="368" mass="39267">MSLSDVPTIGVEEEFLLIDPVSRLPQPVGERVVAGAKHAIGELVSGEFAQCQLEVKTPPCSTAARLRAELMRLRTAVDTAAAAEGVRICASGTVVLDDGLPPAVGSHPRYRAGLAQYRAMMDDFALSALHVHVHLPDRDIAVLVCNHLRPWLPLLVALSANSPFYHAKDTGYASWRAVIRSRFPCLGPPPYAESLTHSEEIAKMIAASEAMLDAATPFWDVRLNPRLPTLEVRAMDVTTDVDDAVAVAVLIRALVTTATTLAIAGDPGPRISAEVLRSAYWRAARDGWCGNGVDAITGHILPTAAQLENLVAHVGAALKSAGDTTVVDALLDRLTARGTGAEMQRASAQRRGTLTDVVDDLMATTARR</sequence>
<evidence type="ECO:0000256" key="2">
    <source>
        <dbReference type="ARBA" id="ARBA00022741"/>
    </source>
</evidence>
<comment type="caution">
    <text evidence="6">The sequence shown here is derived from an EMBL/GenBank/DDBJ whole genome shotgun (WGS) entry which is preliminary data.</text>
</comment>